<evidence type="ECO:0000256" key="7">
    <source>
        <dbReference type="PROSITE-ProRule" id="PRU01091"/>
    </source>
</evidence>
<gene>
    <name evidence="10" type="ORF">GCM10007972_04530</name>
</gene>
<proteinExistence type="predicted"/>
<protein>
    <submittedName>
        <fullName evidence="10">DNA-binding response regulator</fullName>
    </submittedName>
</protein>
<dbReference type="InterPro" id="IPR011006">
    <property type="entry name" value="CheY-like_superfamily"/>
</dbReference>
<dbReference type="Pfam" id="PF00072">
    <property type="entry name" value="Response_reg"/>
    <property type="match status" value="1"/>
</dbReference>
<sequence>MENTAINLAKRPQAIDGARILVVEDDAEIGDLVERCLAAEGHHIHRAATGADALDKSNDIPLDLAIVDLGLPDLDGMILVRQFTSRYGIPVLVLSGLAQTAQRVRGLEEGADDYIPKPFEPEELVARVGASLRARRQASSGPTISGKRIRVDDWIVDILRETLFEQDGRAIPLSNAEFKLLQALLDHPNKVLSRKHILNMTHTDMDATERSVDIQVTRLRRKLEQNGTRPQLIRTVRRLGYMLVADRIEPID</sequence>
<dbReference type="CDD" id="cd00383">
    <property type="entry name" value="trans_reg_C"/>
    <property type="match status" value="1"/>
</dbReference>
<dbReference type="GO" id="GO:0003677">
    <property type="term" value="F:DNA binding"/>
    <property type="evidence" value="ECO:0007669"/>
    <property type="project" value="UniProtKB-KW"/>
</dbReference>
<evidence type="ECO:0000313" key="10">
    <source>
        <dbReference type="EMBL" id="GGO06312.1"/>
    </source>
</evidence>
<dbReference type="PANTHER" id="PTHR48111">
    <property type="entry name" value="REGULATOR OF RPOS"/>
    <property type="match status" value="1"/>
</dbReference>
<keyword evidence="5" id="KW-0804">Transcription</keyword>
<evidence type="ECO:0000256" key="2">
    <source>
        <dbReference type="ARBA" id="ARBA00023012"/>
    </source>
</evidence>
<dbReference type="InterPro" id="IPR001867">
    <property type="entry name" value="OmpR/PhoB-type_DNA-bd"/>
</dbReference>
<evidence type="ECO:0000256" key="1">
    <source>
        <dbReference type="ARBA" id="ARBA00022553"/>
    </source>
</evidence>
<evidence type="ECO:0000256" key="5">
    <source>
        <dbReference type="ARBA" id="ARBA00023163"/>
    </source>
</evidence>
<dbReference type="PROSITE" id="PS50110">
    <property type="entry name" value="RESPONSE_REGULATORY"/>
    <property type="match status" value="1"/>
</dbReference>
<dbReference type="SMART" id="SM00862">
    <property type="entry name" value="Trans_reg_C"/>
    <property type="match status" value="1"/>
</dbReference>
<feature type="modified residue" description="4-aspartylphosphate" evidence="6">
    <location>
        <position position="68"/>
    </location>
</feature>
<dbReference type="SUPFAM" id="SSF52172">
    <property type="entry name" value="CheY-like"/>
    <property type="match status" value="1"/>
</dbReference>
<dbReference type="Pfam" id="PF00486">
    <property type="entry name" value="Trans_reg_C"/>
    <property type="match status" value="1"/>
</dbReference>
<keyword evidence="3" id="KW-0805">Transcription regulation</keyword>
<evidence type="ECO:0000313" key="11">
    <source>
        <dbReference type="Proteomes" id="UP000602381"/>
    </source>
</evidence>
<feature type="domain" description="Response regulatory" evidence="8">
    <location>
        <begin position="19"/>
        <end position="132"/>
    </location>
</feature>
<dbReference type="InterPro" id="IPR001789">
    <property type="entry name" value="Sig_transdc_resp-reg_receiver"/>
</dbReference>
<dbReference type="Gene3D" id="1.10.10.10">
    <property type="entry name" value="Winged helix-like DNA-binding domain superfamily/Winged helix DNA-binding domain"/>
    <property type="match status" value="1"/>
</dbReference>
<dbReference type="RefSeq" id="WP_188873405.1">
    <property type="nucleotide sequence ID" value="NZ_BMOV01000001.1"/>
</dbReference>
<dbReference type="SUPFAM" id="SSF46894">
    <property type="entry name" value="C-terminal effector domain of the bipartite response regulators"/>
    <property type="match status" value="1"/>
</dbReference>
<keyword evidence="1 6" id="KW-0597">Phosphoprotein</keyword>
<feature type="domain" description="OmpR/PhoB-type" evidence="9">
    <location>
        <begin position="146"/>
        <end position="245"/>
    </location>
</feature>
<dbReference type="InterPro" id="IPR039420">
    <property type="entry name" value="WalR-like"/>
</dbReference>
<dbReference type="PANTHER" id="PTHR48111:SF1">
    <property type="entry name" value="TWO-COMPONENT RESPONSE REGULATOR ORR33"/>
    <property type="match status" value="1"/>
</dbReference>
<evidence type="ECO:0000256" key="6">
    <source>
        <dbReference type="PROSITE-ProRule" id="PRU00169"/>
    </source>
</evidence>
<comment type="caution">
    <text evidence="10">The sequence shown here is derived from an EMBL/GenBank/DDBJ whole genome shotgun (WGS) entry which is preliminary data.</text>
</comment>
<evidence type="ECO:0000259" key="9">
    <source>
        <dbReference type="PROSITE" id="PS51755"/>
    </source>
</evidence>
<evidence type="ECO:0000259" key="8">
    <source>
        <dbReference type="PROSITE" id="PS50110"/>
    </source>
</evidence>
<dbReference type="SMART" id="SM00448">
    <property type="entry name" value="REC"/>
    <property type="match status" value="1"/>
</dbReference>
<organism evidence="10 11">
    <name type="scientific">Iodidimonas muriae</name>
    <dbReference type="NCBI Taxonomy" id="261467"/>
    <lineage>
        <taxon>Bacteria</taxon>
        <taxon>Pseudomonadati</taxon>
        <taxon>Pseudomonadota</taxon>
        <taxon>Alphaproteobacteria</taxon>
        <taxon>Iodidimonadales</taxon>
        <taxon>Iodidimonadaceae</taxon>
        <taxon>Iodidimonas</taxon>
    </lineage>
</organism>
<keyword evidence="4 7" id="KW-0238">DNA-binding</keyword>
<dbReference type="Gene3D" id="6.10.250.690">
    <property type="match status" value="1"/>
</dbReference>
<feature type="DNA-binding region" description="OmpR/PhoB-type" evidence="7">
    <location>
        <begin position="146"/>
        <end position="245"/>
    </location>
</feature>
<dbReference type="InterPro" id="IPR016032">
    <property type="entry name" value="Sig_transdc_resp-reg_C-effctor"/>
</dbReference>
<evidence type="ECO:0000256" key="3">
    <source>
        <dbReference type="ARBA" id="ARBA00023015"/>
    </source>
</evidence>
<dbReference type="EMBL" id="BMOV01000001">
    <property type="protein sequence ID" value="GGO06312.1"/>
    <property type="molecule type" value="Genomic_DNA"/>
</dbReference>
<accession>A0ABQ2L816</accession>
<name>A0ABQ2L816_9PROT</name>
<keyword evidence="2" id="KW-0902">Two-component regulatory system</keyword>
<keyword evidence="11" id="KW-1185">Reference proteome</keyword>
<dbReference type="Proteomes" id="UP000602381">
    <property type="component" value="Unassembled WGS sequence"/>
</dbReference>
<dbReference type="PROSITE" id="PS51755">
    <property type="entry name" value="OMPR_PHOB"/>
    <property type="match status" value="1"/>
</dbReference>
<evidence type="ECO:0000256" key="4">
    <source>
        <dbReference type="ARBA" id="ARBA00023125"/>
    </source>
</evidence>
<dbReference type="Gene3D" id="3.40.50.2300">
    <property type="match status" value="1"/>
</dbReference>
<reference evidence="11" key="1">
    <citation type="journal article" date="2019" name="Int. J. Syst. Evol. Microbiol.">
        <title>The Global Catalogue of Microorganisms (GCM) 10K type strain sequencing project: providing services to taxonomists for standard genome sequencing and annotation.</title>
        <authorList>
            <consortium name="The Broad Institute Genomics Platform"/>
            <consortium name="The Broad Institute Genome Sequencing Center for Infectious Disease"/>
            <person name="Wu L."/>
            <person name="Ma J."/>
        </authorList>
    </citation>
    <scope>NUCLEOTIDE SEQUENCE [LARGE SCALE GENOMIC DNA]</scope>
    <source>
        <strain evidence="11">JCM 17843</strain>
    </source>
</reference>
<dbReference type="InterPro" id="IPR036388">
    <property type="entry name" value="WH-like_DNA-bd_sf"/>
</dbReference>